<evidence type="ECO:0000313" key="2">
    <source>
        <dbReference type="EMBL" id="SUB86525.1"/>
    </source>
</evidence>
<dbReference type="GO" id="GO:0009446">
    <property type="term" value="P:putrescine biosynthetic process"/>
    <property type="evidence" value="ECO:0007669"/>
    <property type="project" value="InterPro"/>
</dbReference>
<gene>
    <name evidence="2" type="ORF">NCTC13067_00164</name>
</gene>
<keyword evidence="1" id="KW-0378">Hydrolase</keyword>
<dbReference type="EMBL" id="UGTM01000001">
    <property type="protein sequence ID" value="SUB86525.1"/>
    <property type="molecule type" value="Genomic_DNA"/>
</dbReference>
<evidence type="ECO:0000256" key="1">
    <source>
        <dbReference type="ARBA" id="ARBA00022801"/>
    </source>
</evidence>
<protein>
    <submittedName>
        <fullName evidence="2">Agmatine deiminase</fullName>
    </submittedName>
</protein>
<accession>A0A379E1J2</accession>
<dbReference type="SUPFAM" id="SSF55909">
    <property type="entry name" value="Pentein"/>
    <property type="match status" value="1"/>
</dbReference>
<organism evidence="2 3">
    <name type="scientific">Prevotella denticola</name>
    <dbReference type="NCBI Taxonomy" id="28129"/>
    <lineage>
        <taxon>Bacteria</taxon>
        <taxon>Pseudomonadati</taxon>
        <taxon>Bacteroidota</taxon>
        <taxon>Bacteroidia</taxon>
        <taxon>Bacteroidales</taxon>
        <taxon>Prevotellaceae</taxon>
        <taxon>Prevotella</taxon>
    </lineage>
</organism>
<name>A0A379E1J2_9BACT</name>
<proteinExistence type="predicted"/>
<evidence type="ECO:0000313" key="3">
    <source>
        <dbReference type="Proteomes" id="UP000255469"/>
    </source>
</evidence>
<dbReference type="Pfam" id="PF04371">
    <property type="entry name" value="PAD_porph"/>
    <property type="match status" value="1"/>
</dbReference>
<dbReference type="Gene3D" id="3.75.10.10">
    <property type="entry name" value="L-arginine/glycine Amidinotransferase, Chain A"/>
    <property type="match status" value="1"/>
</dbReference>
<reference evidence="2 3" key="1">
    <citation type="submission" date="2018-06" db="EMBL/GenBank/DDBJ databases">
        <authorList>
            <consortium name="Pathogen Informatics"/>
            <person name="Doyle S."/>
        </authorList>
    </citation>
    <scope>NUCLEOTIDE SEQUENCE [LARGE SCALE GENOMIC DNA]</scope>
    <source>
        <strain evidence="2 3">NCTC13067</strain>
    </source>
</reference>
<dbReference type="GO" id="GO:0004668">
    <property type="term" value="F:protein-arginine deiminase activity"/>
    <property type="evidence" value="ECO:0007669"/>
    <property type="project" value="InterPro"/>
</dbReference>
<dbReference type="Proteomes" id="UP000255469">
    <property type="component" value="Unassembled WGS sequence"/>
</dbReference>
<dbReference type="InterPro" id="IPR007466">
    <property type="entry name" value="Peptidyl-Arg-deiminase_porph"/>
</dbReference>
<dbReference type="AlphaFoldDB" id="A0A379E1J2"/>
<sequence length="102" mass="11752">MADYTNFAPRNGKRIRKILEENGYIVHELPLPYTINDSWAYINFLQTSKVILVPGLNLKTDSIALEYLQSLFHSQKIIQIPAPYLISKYGGAFNCMSWNIKE</sequence>